<name>A0A8J6JCF9_9FIRM</name>
<evidence type="ECO:0000313" key="3">
    <source>
        <dbReference type="Proteomes" id="UP000661435"/>
    </source>
</evidence>
<comment type="caution">
    <text evidence="2">The sequence shown here is derived from an EMBL/GenBank/DDBJ whole genome shotgun (WGS) entry which is preliminary data.</text>
</comment>
<reference evidence="2" key="1">
    <citation type="submission" date="2020-08" db="EMBL/GenBank/DDBJ databases">
        <title>Genome public.</title>
        <authorList>
            <person name="Liu C."/>
            <person name="Sun Q."/>
        </authorList>
    </citation>
    <scope>NUCLEOTIDE SEQUENCE</scope>
    <source>
        <strain evidence="2">NSJ-51</strain>
    </source>
</reference>
<feature type="region of interest" description="Disordered" evidence="1">
    <location>
        <begin position="53"/>
        <end position="75"/>
    </location>
</feature>
<dbReference type="Pfam" id="PF11167">
    <property type="entry name" value="DUF2953"/>
    <property type="match status" value="1"/>
</dbReference>
<evidence type="ECO:0000313" key="2">
    <source>
        <dbReference type="EMBL" id="MBC5732669.1"/>
    </source>
</evidence>
<keyword evidence="3" id="KW-1185">Reference proteome</keyword>
<dbReference type="RefSeq" id="WP_186906558.1">
    <property type="nucleotide sequence ID" value="NZ_JACOPP010000002.1"/>
</dbReference>
<gene>
    <name evidence="2" type="ORF">H8S57_02860</name>
</gene>
<dbReference type="Proteomes" id="UP000661435">
    <property type="component" value="Unassembled WGS sequence"/>
</dbReference>
<sequence length="209" mass="22552">MKALFILGIVLLVLVLLSFVRLGAQVEYAASGVTVRVKTGPFLLTVFPRRGNGTKAGSARKKRKKNGAAAKEPAPKGGSVALVKKFLPLIAEAAGRMKRKIRIDVLRLDLTVAAADPAAAAMAFGGANAFLGMIWPLIEQNFNVQQRCIRTRVDFQAQRPTVVLFAQLTLSIGTALHMGIRLTVRFLRLFAEYKAEHKTGAAPLAKSDS</sequence>
<proteinExistence type="predicted"/>
<dbReference type="AlphaFoldDB" id="A0A8J6JCF9"/>
<accession>A0A8J6JCF9</accession>
<protein>
    <submittedName>
        <fullName evidence="2">DUF2953 domain-containing protein</fullName>
    </submittedName>
</protein>
<organism evidence="2 3">
    <name type="scientific">Lawsonibacter hominis</name>
    <dbReference type="NCBI Taxonomy" id="2763053"/>
    <lineage>
        <taxon>Bacteria</taxon>
        <taxon>Bacillati</taxon>
        <taxon>Bacillota</taxon>
        <taxon>Clostridia</taxon>
        <taxon>Eubacteriales</taxon>
        <taxon>Oscillospiraceae</taxon>
        <taxon>Lawsonibacter</taxon>
    </lineage>
</organism>
<dbReference type="EMBL" id="JACOPP010000002">
    <property type="protein sequence ID" value="MBC5732669.1"/>
    <property type="molecule type" value="Genomic_DNA"/>
</dbReference>
<evidence type="ECO:0000256" key="1">
    <source>
        <dbReference type="SAM" id="MobiDB-lite"/>
    </source>
</evidence>
<dbReference type="InterPro" id="IPR021338">
    <property type="entry name" value="DUF2953"/>
</dbReference>